<name>A0A4Z2DKN0_SCHJA</name>
<feature type="non-terminal residue" evidence="1">
    <location>
        <position position="144"/>
    </location>
</feature>
<dbReference type="OrthoDB" id="10539591at2759"/>
<dbReference type="Proteomes" id="UP000311919">
    <property type="component" value="Unassembled WGS sequence"/>
</dbReference>
<gene>
    <name evidence="1" type="ORF">EWB00_011412</name>
</gene>
<keyword evidence="2" id="KW-1185">Reference proteome</keyword>
<accession>A0A4Z2DKN0</accession>
<sequence>MTPYPQGNPNDISNCNKNDATLISNDDYVIHTSSIRLPFIAAGLVNAAVAELLNQLSCRFFEMAIITSKIEDSKKESLINPNEQADNQTHNSYSNKLDNLSVLSPDHLPTLQPISQEVFTPPSSYPDVTSVTSSVSSAISLFTN</sequence>
<proteinExistence type="predicted"/>
<dbReference type="EMBL" id="SKCS01000099">
    <property type="protein sequence ID" value="TNN17056.1"/>
    <property type="molecule type" value="Genomic_DNA"/>
</dbReference>
<organism evidence="1 2">
    <name type="scientific">Schistosoma japonicum</name>
    <name type="common">Blood fluke</name>
    <dbReference type="NCBI Taxonomy" id="6182"/>
    <lineage>
        <taxon>Eukaryota</taxon>
        <taxon>Metazoa</taxon>
        <taxon>Spiralia</taxon>
        <taxon>Lophotrochozoa</taxon>
        <taxon>Platyhelminthes</taxon>
        <taxon>Trematoda</taxon>
        <taxon>Digenea</taxon>
        <taxon>Strigeidida</taxon>
        <taxon>Schistosomatoidea</taxon>
        <taxon>Schistosomatidae</taxon>
        <taxon>Schistosoma</taxon>
    </lineage>
</organism>
<evidence type="ECO:0000313" key="1">
    <source>
        <dbReference type="EMBL" id="TNN17056.1"/>
    </source>
</evidence>
<evidence type="ECO:0000313" key="2">
    <source>
        <dbReference type="Proteomes" id="UP000311919"/>
    </source>
</evidence>
<protein>
    <submittedName>
        <fullName evidence="1">Zinc finger protein</fullName>
    </submittedName>
</protein>
<dbReference type="STRING" id="6182.A0A4Z2DKN0"/>
<dbReference type="AlphaFoldDB" id="A0A4Z2DKN0"/>
<comment type="caution">
    <text evidence="1">The sequence shown here is derived from an EMBL/GenBank/DDBJ whole genome shotgun (WGS) entry which is preliminary data.</text>
</comment>
<reference evidence="1 2" key="1">
    <citation type="submission" date="2019-03" db="EMBL/GenBank/DDBJ databases">
        <title>An improved genome assembly of the fluke Schistosoma japonicum.</title>
        <authorList>
            <person name="Hu W."/>
            <person name="Luo F."/>
            <person name="Yin M."/>
            <person name="Mo X."/>
            <person name="Sun C."/>
            <person name="Wu Q."/>
            <person name="Zhu B."/>
            <person name="Xiang M."/>
            <person name="Wang J."/>
            <person name="Wang Y."/>
            <person name="Zhang T."/>
            <person name="Xu B."/>
            <person name="Zheng H."/>
            <person name="Feng Z."/>
        </authorList>
    </citation>
    <scope>NUCLEOTIDE SEQUENCE [LARGE SCALE GENOMIC DNA]</scope>
    <source>
        <strain evidence="1">HuSjv2</strain>
        <tissue evidence="1">Worms</tissue>
    </source>
</reference>